<protein>
    <submittedName>
        <fullName evidence="2">Uncharacterized protein</fullName>
    </submittedName>
</protein>
<evidence type="ECO:0000256" key="1">
    <source>
        <dbReference type="SAM" id="MobiDB-lite"/>
    </source>
</evidence>
<name>A0ABS8UZA7_DATST</name>
<organism evidence="2 3">
    <name type="scientific">Datura stramonium</name>
    <name type="common">Jimsonweed</name>
    <name type="synonym">Common thornapple</name>
    <dbReference type="NCBI Taxonomy" id="4076"/>
    <lineage>
        <taxon>Eukaryota</taxon>
        <taxon>Viridiplantae</taxon>
        <taxon>Streptophyta</taxon>
        <taxon>Embryophyta</taxon>
        <taxon>Tracheophyta</taxon>
        <taxon>Spermatophyta</taxon>
        <taxon>Magnoliopsida</taxon>
        <taxon>eudicotyledons</taxon>
        <taxon>Gunneridae</taxon>
        <taxon>Pentapetalae</taxon>
        <taxon>asterids</taxon>
        <taxon>lamiids</taxon>
        <taxon>Solanales</taxon>
        <taxon>Solanaceae</taxon>
        <taxon>Solanoideae</taxon>
        <taxon>Datureae</taxon>
        <taxon>Datura</taxon>
    </lineage>
</organism>
<keyword evidence="3" id="KW-1185">Reference proteome</keyword>
<accession>A0ABS8UZA7</accession>
<proteinExistence type="predicted"/>
<gene>
    <name evidence="2" type="ORF">HAX54_024374</name>
</gene>
<sequence length="180" mass="20320">MRKRVFLNLPKICCGLSGITCCFSVQVIWYKKDISNDHIGASQFRERSDLRCFDPYLLLNRYVALEEVIQVAFPTQRIATLGLQPNHAPKLAREVWGHQQLQNQGNVHNSQFIRAYRSLPLFLELPGAENACPEEMTFVTGTSLPENDQACSRTDLVHEALHGSDPNPGHSNSHLPHDSK</sequence>
<dbReference type="EMBL" id="JACEIK010002973">
    <property type="protein sequence ID" value="MCD9639672.1"/>
    <property type="molecule type" value="Genomic_DNA"/>
</dbReference>
<comment type="caution">
    <text evidence="2">The sequence shown here is derived from an EMBL/GenBank/DDBJ whole genome shotgun (WGS) entry which is preliminary data.</text>
</comment>
<evidence type="ECO:0000313" key="2">
    <source>
        <dbReference type="EMBL" id="MCD9639672.1"/>
    </source>
</evidence>
<feature type="region of interest" description="Disordered" evidence="1">
    <location>
        <begin position="159"/>
        <end position="180"/>
    </location>
</feature>
<reference evidence="2 3" key="1">
    <citation type="journal article" date="2021" name="BMC Genomics">
        <title>Datura genome reveals duplications of psychoactive alkaloid biosynthetic genes and high mutation rate following tissue culture.</title>
        <authorList>
            <person name="Rajewski A."/>
            <person name="Carter-House D."/>
            <person name="Stajich J."/>
            <person name="Litt A."/>
        </authorList>
    </citation>
    <scope>NUCLEOTIDE SEQUENCE [LARGE SCALE GENOMIC DNA]</scope>
    <source>
        <strain evidence="2">AR-01</strain>
    </source>
</reference>
<dbReference type="Proteomes" id="UP000823775">
    <property type="component" value="Unassembled WGS sequence"/>
</dbReference>
<evidence type="ECO:0000313" key="3">
    <source>
        <dbReference type="Proteomes" id="UP000823775"/>
    </source>
</evidence>